<dbReference type="PROSITE" id="PS51318">
    <property type="entry name" value="TAT"/>
    <property type="match status" value="1"/>
</dbReference>
<sequence>MWSMPPTRRRVLALSNALVAGTLLSGCLAPLSSNDPGTNVQTVTGTGKSNPVSTDEAAIRTLARGNSEFGLTLLSSLAETDPNENQFLSPFSVSVALATTYAGARGETRAAMADTLRFPFDGESLHAAFGETDERLETVDERADADANRGTPFQLTTANAIWGQEGYPWRDDFLTTLRTYYDAGLNVCDFQENADEATETINAWVADRTEGKITDLLAENALDARTRLVLTNAIYFRATWASTFSEENTKRRPFTALDGTTSRVPMMSQSDSFPYAAVDGQQLIELPYVGNEVGMVVLLPKKGTFEAFTSSLSADRLETLLGEMERTDGSIALPKFSLESSLDLGTTLSDLGMARAFSPSADFGGMADIEETGENLSIDSVRQKSVIEVDENGTEAAAATAVEVGVTSAPLNPFEMTVDRPFLFLIRHKPTNTVLFLGRVVDPTAGRSD</sequence>
<evidence type="ECO:0000313" key="3">
    <source>
        <dbReference type="EMBL" id="EFW91428.1"/>
    </source>
</evidence>
<dbReference type="InterPro" id="IPR036186">
    <property type="entry name" value="Serpin_sf"/>
</dbReference>
<comment type="caution">
    <text evidence="3">The sequence shown here is derived from an EMBL/GenBank/DDBJ whole genome shotgun (WGS) entry which is preliminary data.</text>
</comment>
<dbReference type="PROSITE" id="PS00284">
    <property type="entry name" value="SERPIN"/>
    <property type="match status" value="1"/>
</dbReference>
<reference evidence="3 4" key="1">
    <citation type="journal article" date="2014" name="ISME J.">
        <title>Trehalose/2-sulfotrehalose biosynthesis and glycine-betaine uptake are widely spread mechanisms for osmoadaptation in the Halobacteriales.</title>
        <authorList>
            <person name="Youssef N.H."/>
            <person name="Savage-Ashlock K.N."/>
            <person name="McCully A.L."/>
            <person name="Luedtke B."/>
            <person name="Shaw E.I."/>
            <person name="Hoff W.D."/>
            <person name="Elshahed M.S."/>
        </authorList>
    </citation>
    <scope>NUCLEOTIDE SEQUENCE [LARGE SCALE GENOMIC DNA]</scope>
    <source>
        <strain evidence="3 4">DX253</strain>
    </source>
</reference>
<evidence type="ECO:0000259" key="2">
    <source>
        <dbReference type="SMART" id="SM00093"/>
    </source>
</evidence>
<name>E7QW15_HALPU</name>
<dbReference type="PANTHER" id="PTHR11461:SF211">
    <property type="entry name" value="GH10112P-RELATED"/>
    <property type="match status" value="1"/>
</dbReference>
<dbReference type="STRING" id="797209.GCA_000376445_03513"/>
<accession>E7QW15</accession>
<proteinExistence type="inferred from homology"/>
<dbReference type="Gene3D" id="3.30.497.10">
    <property type="entry name" value="Antithrombin, subunit I, domain 2"/>
    <property type="match status" value="1"/>
</dbReference>
<dbReference type="PATRIC" id="fig|797209.4.peg.2963"/>
<dbReference type="InterPro" id="IPR042185">
    <property type="entry name" value="Serpin_sf_2"/>
</dbReference>
<dbReference type="InterPro" id="IPR023796">
    <property type="entry name" value="Serpin_dom"/>
</dbReference>
<evidence type="ECO:0000313" key="4">
    <source>
        <dbReference type="Proteomes" id="UP000003751"/>
    </source>
</evidence>
<dbReference type="SMART" id="SM00093">
    <property type="entry name" value="SERPIN"/>
    <property type="match status" value="1"/>
</dbReference>
<dbReference type="InterPro" id="IPR006311">
    <property type="entry name" value="TAT_signal"/>
</dbReference>
<dbReference type="eggNOG" id="arCOG04933">
    <property type="taxonomic scope" value="Archaea"/>
</dbReference>
<comment type="similarity">
    <text evidence="1">Belongs to the serpin family.</text>
</comment>
<gene>
    <name evidence="3" type="ORF">ZOD2009_15016</name>
</gene>
<dbReference type="CDD" id="cd19590">
    <property type="entry name" value="serpin_thermopin-like"/>
    <property type="match status" value="1"/>
</dbReference>
<dbReference type="AlphaFoldDB" id="E7QW15"/>
<protein>
    <submittedName>
        <fullName evidence="3">Serine protease inhibitor family protein (SERPIN)</fullName>
    </submittedName>
</protein>
<organism evidence="3 4">
    <name type="scientific">Haladaptatus paucihalophilus DX253</name>
    <dbReference type="NCBI Taxonomy" id="797209"/>
    <lineage>
        <taxon>Archaea</taxon>
        <taxon>Methanobacteriati</taxon>
        <taxon>Methanobacteriota</taxon>
        <taxon>Stenosarchaea group</taxon>
        <taxon>Halobacteria</taxon>
        <taxon>Halobacteriales</taxon>
        <taxon>Haladaptataceae</taxon>
        <taxon>Haladaptatus</taxon>
    </lineage>
</organism>
<dbReference type="GO" id="GO:0004867">
    <property type="term" value="F:serine-type endopeptidase inhibitor activity"/>
    <property type="evidence" value="ECO:0007669"/>
    <property type="project" value="InterPro"/>
</dbReference>
<dbReference type="EMBL" id="AEMG01000015">
    <property type="protein sequence ID" value="EFW91428.1"/>
    <property type="molecule type" value="Genomic_DNA"/>
</dbReference>
<dbReference type="Proteomes" id="UP000003751">
    <property type="component" value="Unassembled WGS sequence"/>
</dbReference>
<dbReference type="Gene3D" id="2.30.39.10">
    <property type="entry name" value="Alpha-1-antitrypsin, domain 1"/>
    <property type="match status" value="1"/>
</dbReference>
<dbReference type="SUPFAM" id="SSF56574">
    <property type="entry name" value="Serpins"/>
    <property type="match status" value="1"/>
</dbReference>
<dbReference type="Pfam" id="PF00079">
    <property type="entry name" value="Serpin"/>
    <property type="match status" value="1"/>
</dbReference>
<dbReference type="GO" id="GO:0005615">
    <property type="term" value="C:extracellular space"/>
    <property type="evidence" value="ECO:0007669"/>
    <property type="project" value="InterPro"/>
</dbReference>
<dbReference type="PANTHER" id="PTHR11461">
    <property type="entry name" value="SERINE PROTEASE INHIBITOR, SERPIN"/>
    <property type="match status" value="1"/>
</dbReference>
<dbReference type="InterPro" id="IPR023795">
    <property type="entry name" value="Serpin_CS"/>
</dbReference>
<dbReference type="InterPro" id="IPR042178">
    <property type="entry name" value="Serpin_sf_1"/>
</dbReference>
<dbReference type="MEROPS" id="I04.073"/>
<dbReference type="InterPro" id="IPR000215">
    <property type="entry name" value="Serpin_fam"/>
</dbReference>
<evidence type="ECO:0000256" key="1">
    <source>
        <dbReference type="RuleBase" id="RU000411"/>
    </source>
</evidence>
<feature type="domain" description="Serpin" evidence="2">
    <location>
        <begin position="71"/>
        <end position="443"/>
    </location>
</feature>